<gene>
    <name evidence="1" type="ORF">GO999_15775</name>
</gene>
<evidence type="ECO:0000313" key="1">
    <source>
        <dbReference type="EMBL" id="QUP59889.1"/>
    </source>
</evidence>
<proteinExistence type="predicted"/>
<dbReference type="RefSeq" id="WP_141638701.1">
    <property type="nucleotide sequence ID" value="NZ_CP046674.1"/>
</dbReference>
<sequence>MRAKTGSATPALADRTVAHQIGLISVQMALGIAGWLDEGFGWLQVMASRRQAGCKVAVAKHMP</sequence>
<name>A0ABX7ZYB3_9RALS</name>
<dbReference type="EMBL" id="CP046674">
    <property type="protein sequence ID" value="QUP59889.1"/>
    <property type="molecule type" value="Genomic_DNA"/>
</dbReference>
<keyword evidence="2" id="KW-1185">Reference proteome</keyword>
<dbReference type="Proteomes" id="UP000680989">
    <property type="component" value="Chromosome"/>
</dbReference>
<evidence type="ECO:0000313" key="2">
    <source>
        <dbReference type="Proteomes" id="UP000680989"/>
    </source>
</evidence>
<reference evidence="2" key="1">
    <citation type="submission" date="2019-12" db="EMBL/GenBank/DDBJ databases">
        <title>Whole-genome sequence of tobacco pathogen Ralstonia pseudosolanacearum strain RS, originating from Yunnan province of China.</title>
        <authorList>
            <person name="Lu C.-H."/>
        </authorList>
    </citation>
    <scope>NUCLEOTIDE SEQUENCE [LARGE SCALE GENOMIC DNA]</scope>
    <source>
        <strain evidence="2">RS</strain>
    </source>
</reference>
<protein>
    <submittedName>
        <fullName evidence="1">Uncharacterized protein</fullName>
    </submittedName>
</protein>
<organism evidence="1 2">
    <name type="scientific">Ralstonia nicotianae</name>
    <dbReference type="NCBI Taxonomy" id="3037696"/>
    <lineage>
        <taxon>Bacteria</taxon>
        <taxon>Pseudomonadati</taxon>
        <taxon>Pseudomonadota</taxon>
        <taxon>Betaproteobacteria</taxon>
        <taxon>Burkholderiales</taxon>
        <taxon>Burkholderiaceae</taxon>
        <taxon>Ralstonia</taxon>
        <taxon>Ralstonia solanacearum species complex</taxon>
    </lineage>
</organism>
<accession>A0ABX7ZYB3</accession>